<proteinExistence type="predicted"/>
<gene>
    <name evidence="2" type="ORF">CHARACLAT_028944</name>
</gene>
<protein>
    <submittedName>
        <fullName evidence="2">Uncharacterized protein</fullName>
    </submittedName>
</protein>
<organism evidence="2 3">
    <name type="scientific">Characodon lateralis</name>
    <dbReference type="NCBI Taxonomy" id="208331"/>
    <lineage>
        <taxon>Eukaryota</taxon>
        <taxon>Metazoa</taxon>
        <taxon>Chordata</taxon>
        <taxon>Craniata</taxon>
        <taxon>Vertebrata</taxon>
        <taxon>Euteleostomi</taxon>
        <taxon>Actinopterygii</taxon>
        <taxon>Neopterygii</taxon>
        <taxon>Teleostei</taxon>
        <taxon>Neoteleostei</taxon>
        <taxon>Acanthomorphata</taxon>
        <taxon>Ovalentaria</taxon>
        <taxon>Atherinomorphae</taxon>
        <taxon>Cyprinodontiformes</taxon>
        <taxon>Goodeidae</taxon>
        <taxon>Characodon</taxon>
    </lineage>
</organism>
<sequence>MKLLVRQRNFSSVQPSCSAAGNSHSEGFSATPHLTSTGITNDTIQAETPPSESFGLPNTTNGSSSPGKMKANEILHTRSRLL</sequence>
<comment type="caution">
    <text evidence="2">The sequence shown here is derived from an EMBL/GenBank/DDBJ whole genome shotgun (WGS) entry which is preliminary data.</text>
</comment>
<evidence type="ECO:0000313" key="3">
    <source>
        <dbReference type="Proteomes" id="UP001352852"/>
    </source>
</evidence>
<evidence type="ECO:0000313" key="2">
    <source>
        <dbReference type="EMBL" id="MED6275688.1"/>
    </source>
</evidence>
<name>A0ABU7DKT8_9TELE</name>
<keyword evidence="3" id="KW-1185">Reference proteome</keyword>
<dbReference type="Proteomes" id="UP001352852">
    <property type="component" value="Unassembled WGS sequence"/>
</dbReference>
<dbReference type="EMBL" id="JAHUTJ010028558">
    <property type="protein sequence ID" value="MED6275688.1"/>
    <property type="molecule type" value="Genomic_DNA"/>
</dbReference>
<reference evidence="2 3" key="1">
    <citation type="submission" date="2021-06" db="EMBL/GenBank/DDBJ databases">
        <authorList>
            <person name="Palmer J.M."/>
        </authorList>
    </citation>
    <scope>NUCLEOTIDE SEQUENCE [LARGE SCALE GENOMIC DNA]</scope>
    <source>
        <strain evidence="2 3">CL_MEX2019</strain>
        <tissue evidence="2">Muscle</tissue>
    </source>
</reference>
<feature type="compositionally biased region" description="Polar residues" evidence="1">
    <location>
        <begin position="11"/>
        <end position="66"/>
    </location>
</feature>
<evidence type="ECO:0000256" key="1">
    <source>
        <dbReference type="SAM" id="MobiDB-lite"/>
    </source>
</evidence>
<feature type="region of interest" description="Disordered" evidence="1">
    <location>
        <begin position="11"/>
        <end position="82"/>
    </location>
</feature>
<accession>A0ABU7DKT8</accession>